<dbReference type="PROSITE" id="PS50893">
    <property type="entry name" value="ABC_TRANSPORTER_2"/>
    <property type="match status" value="1"/>
</dbReference>
<dbReference type="InterPro" id="IPR051120">
    <property type="entry name" value="ABC_AA/LPS_Transport"/>
</dbReference>
<dbReference type="SMART" id="SM00382">
    <property type="entry name" value="AAA"/>
    <property type="match status" value="1"/>
</dbReference>
<protein>
    <submittedName>
        <fullName evidence="5">Branched chain amino acid ABC transporter, ATP-binding protein</fullName>
    </submittedName>
</protein>
<dbReference type="PANTHER" id="PTHR45772">
    <property type="entry name" value="CONSERVED COMPONENT OF ABC TRANSPORTER FOR NATURAL AMINO ACIDS-RELATED"/>
    <property type="match status" value="1"/>
</dbReference>
<dbReference type="PANTHER" id="PTHR45772:SF9">
    <property type="entry name" value="CONSERVED COMPONENT OF ABC TRANSPORTER FOR NATURAL AMINO ACIDS"/>
    <property type="match status" value="1"/>
</dbReference>
<accession>E6NAL2</accession>
<evidence type="ECO:0000256" key="3">
    <source>
        <dbReference type="ARBA" id="ARBA00022840"/>
    </source>
</evidence>
<keyword evidence="1" id="KW-0813">Transport</keyword>
<evidence type="ECO:0000256" key="1">
    <source>
        <dbReference type="ARBA" id="ARBA00022448"/>
    </source>
</evidence>
<dbReference type="InterPro" id="IPR003593">
    <property type="entry name" value="AAA+_ATPase"/>
</dbReference>
<dbReference type="GO" id="GO:0016887">
    <property type="term" value="F:ATP hydrolysis activity"/>
    <property type="evidence" value="ECO:0007669"/>
    <property type="project" value="InterPro"/>
</dbReference>
<dbReference type="GO" id="GO:0005524">
    <property type="term" value="F:ATP binding"/>
    <property type="evidence" value="ECO:0007669"/>
    <property type="project" value="UniProtKB-KW"/>
</dbReference>
<dbReference type="EMBL" id="AP011892">
    <property type="protein sequence ID" value="BAJ49395.1"/>
    <property type="molecule type" value="Genomic_DNA"/>
</dbReference>
<dbReference type="CDD" id="cd03219">
    <property type="entry name" value="ABC_Mj1267_LivG_branched"/>
    <property type="match status" value="1"/>
</dbReference>
<dbReference type="GO" id="GO:0005886">
    <property type="term" value="C:plasma membrane"/>
    <property type="evidence" value="ECO:0007669"/>
    <property type="project" value="TreeGrafter"/>
</dbReference>
<gene>
    <name evidence="5" type="ORF">HGMM_F01D06C36</name>
    <name evidence="6" type="ORF">HGMM_F31D11C27</name>
</gene>
<dbReference type="Gene3D" id="3.40.50.300">
    <property type="entry name" value="P-loop containing nucleotide triphosphate hydrolases"/>
    <property type="match status" value="1"/>
</dbReference>
<evidence type="ECO:0000259" key="4">
    <source>
        <dbReference type="PROSITE" id="PS50893"/>
    </source>
</evidence>
<evidence type="ECO:0000313" key="5">
    <source>
        <dbReference type="EMBL" id="BAJ49368.1"/>
    </source>
</evidence>
<evidence type="ECO:0000313" key="6">
    <source>
        <dbReference type="EMBL" id="BAJ49395.1"/>
    </source>
</evidence>
<keyword evidence="3 5" id="KW-0067">ATP-binding</keyword>
<dbReference type="AlphaFoldDB" id="E6NAL2"/>
<dbReference type="SUPFAM" id="SSF52540">
    <property type="entry name" value="P-loop containing nucleoside triphosphate hydrolases"/>
    <property type="match status" value="1"/>
</dbReference>
<feature type="domain" description="ABC transporter" evidence="4">
    <location>
        <begin position="6"/>
        <end position="234"/>
    </location>
</feature>
<reference evidence="5" key="1">
    <citation type="journal article" date="2005" name="Environ. Microbiol.">
        <title>Genetic and functional properties of uncultivated thermophilic crenarchaeotes from a subsurface gold mine as revealed by analysis of genome fragments.</title>
        <authorList>
            <person name="Nunoura T."/>
            <person name="Hirayama H."/>
            <person name="Takami H."/>
            <person name="Oida H."/>
            <person name="Nishi S."/>
            <person name="Shimamura S."/>
            <person name="Suzuki Y."/>
            <person name="Inagaki F."/>
            <person name="Takai K."/>
            <person name="Nealson K.H."/>
            <person name="Horikoshi K."/>
        </authorList>
    </citation>
    <scope>NUCLEOTIDE SEQUENCE</scope>
</reference>
<proteinExistence type="predicted"/>
<dbReference type="InterPro" id="IPR027417">
    <property type="entry name" value="P-loop_NTPase"/>
</dbReference>
<sequence>MEKPVLAAEALTKRFEGITAVNCVSLAVEAGEVLTIIGPNGAGKTTFFNLITSHIRPDSGKVYFMGRDVTGRRPSQLARMGLVRTFQIVRPLRNLTVLENVQVGAGIVGTDTDEVLEVLSLVGLDSKSSLPAGLLTHGEQKKLEVARALAMRPRALLLDEPLGGLTYSEAEEVLDVIKQVNRRGTTVVIAEHRLREVFRVTKRVVVMDQGRVIYDGPPESVSKSTEVVKAYLGGRALEI</sequence>
<dbReference type="Pfam" id="PF00005">
    <property type="entry name" value="ABC_tran"/>
    <property type="match status" value="1"/>
</dbReference>
<keyword evidence="2" id="KW-0547">Nucleotide-binding</keyword>
<dbReference type="EMBL" id="AP011891">
    <property type="protein sequence ID" value="BAJ49368.1"/>
    <property type="molecule type" value="Genomic_DNA"/>
</dbReference>
<evidence type="ECO:0000256" key="2">
    <source>
        <dbReference type="ARBA" id="ARBA00022741"/>
    </source>
</evidence>
<organism evidence="5">
    <name type="scientific">Caldiarchaeum subterraneum</name>
    <dbReference type="NCBI Taxonomy" id="311458"/>
    <lineage>
        <taxon>Archaea</taxon>
        <taxon>Nitrososphaerota</taxon>
        <taxon>Candidatus Caldarchaeales</taxon>
        <taxon>Candidatus Caldarchaeaceae</taxon>
        <taxon>Candidatus Caldarchaeum</taxon>
    </lineage>
</organism>
<reference evidence="5" key="2">
    <citation type="journal article" date="2011" name="Nucleic Acids Res.">
        <title>Insights into the evolution of Archaea and eukaryotic protein modifier systems revealed by the genome of a novel archaeal group.</title>
        <authorList>
            <person name="Nunoura T."/>
            <person name="Takaki Y."/>
            <person name="Kakuta J."/>
            <person name="Nishi S."/>
            <person name="Sugahara J."/>
            <person name="Kazama H."/>
            <person name="Chee G."/>
            <person name="Hattori M."/>
            <person name="Kanai A."/>
            <person name="Atomi H."/>
            <person name="Takai K."/>
            <person name="Takami H."/>
        </authorList>
    </citation>
    <scope>NUCLEOTIDE SEQUENCE</scope>
</reference>
<name>E6NAL2_CALS0</name>
<dbReference type="InterPro" id="IPR003439">
    <property type="entry name" value="ABC_transporter-like_ATP-bd"/>
</dbReference>